<evidence type="ECO:0000259" key="7">
    <source>
        <dbReference type="PROSITE" id="PS50878"/>
    </source>
</evidence>
<keyword evidence="6" id="KW-0695">RNA-directed DNA polymerase</keyword>
<dbReference type="Gene3D" id="3.30.70.270">
    <property type="match status" value="2"/>
</dbReference>
<evidence type="ECO:0000313" key="9">
    <source>
        <dbReference type="Proteomes" id="UP000031668"/>
    </source>
</evidence>
<evidence type="ECO:0000256" key="3">
    <source>
        <dbReference type="ARBA" id="ARBA00022722"/>
    </source>
</evidence>
<keyword evidence="9" id="KW-1185">Reference proteome</keyword>
<evidence type="ECO:0000256" key="6">
    <source>
        <dbReference type="ARBA" id="ARBA00022918"/>
    </source>
</evidence>
<keyword evidence="3" id="KW-0540">Nuclease</keyword>
<evidence type="ECO:0000256" key="4">
    <source>
        <dbReference type="ARBA" id="ARBA00022759"/>
    </source>
</evidence>
<dbReference type="InterPro" id="IPR000477">
    <property type="entry name" value="RT_dom"/>
</dbReference>
<evidence type="ECO:0000256" key="2">
    <source>
        <dbReference type="ARBA" id="ARBA00022695"/>
    </source>
</evidence>
<dbReference type="EMBL" id="JWZT01003132">
    <property type="protein sequence ID" value="KII67540.1"/>
    <property type="molecule type" value="Genomic_DNA"/>
</dbReference>
<dbReference type="InterPro" id="IPR050951">
    <property type="entry name" value="Retrovirus_Pol_polyprotein"/>
</dbReference>
<reference evidence="8 9" key="1">
    <citation type="journal article" date="2014" name="Genome Biol. Evol.">
        <title>The genome of the myxosporean Thelohanellus kitauei shows adaptations to nutrient acquisition within its fish host.</title>
        <authorList>
            <person name="Yang Y."/>
            <person name="Xiong J."/>
            <person name="Zhou Z."/>
            <person name="Huo F."/>
            <person name="Miao W."/>
            <person name="Ran C."/>
            <person name="Liu Y."/>
            <person name="Zhang J."/>
            <person name="Feng J."/>
            <person name="Wang M."/>
            <person name="Wang M."/>
            <person name="Wang L."/>
            <person name="Yao B."/>
        </authorList>
    </citation>
    <scope>NUCLEOTIDE SEQUENCE [LARGE SCALE GENOMIC DNA]</scope>
    <source>
        <strain evidence="8">Wuqing</strain>
    </source>
</reference>
<keyword evidence="5" id="KW-0378">Hydrolase</keyword>
<protein>
    <submittedName>
        <fullName evidence="8">Retrovirus-related Pol polyprotein from transposon opus</fullName>
    </submittedName>
</protein>
<dbReference type="FunFam" id="3.30.70.270:FF:000020">
    <property type="entry name" value="Transposon Tf2-6 polyprotein-like Protein"/>
    <property type="match status" value="1"/>
</dbReference>
<dbReference type="PANTHER" id="PTHR37984">
    <property type="entry name" value="PROTEIN CBG26694"/>
    <property type="match status" value="1"/>
</dbReference>
<dbReference type="FunFam" id="3.10.20.370:FF:000001">
    <property type="entry name" value="Retrovirus-related Pol polyprotein from transposon 17.6-like protein"/>
    <property type="match status" value="1"/>
</dbReference>
<feature type="domain" description="Reverse transcriptase" evidence="7">
    <location>
        <begin position="1"/>
        <end position="63"/>
    </location>
</feature>
<proteinExistence type="predicted"/>
<evidence type="ECO:0000256" key="1">
    <source>
        <dbReference type="ARBA" id="ARBA00022679"/>
    </source>
</evidence>
<dbReference type="OMA" id="KMCISEI"/>
<dbReference type="Proteomes" id="UP000031668">
    <property type="component" value="Unassembled WGS sequence"/>
</dbReference>
<dbReference type="AlphaFoldDB" id="A0A0C2MTM5"/>
<name>A0A0C2MTM5_THEKT</name>
<dbReference type="PANTHER" id="PTHR37984:SF5">
    <property type="entry name" value="PROTEIN NYNRIN-LIKE"/>
    <property type="match status" value="1"/>
</dbReference>
<dbReference type="SUPFAM" id="SSF56672">
    <property type="entry name" value="DNA/RNA polymerases"/>
    <property type="match status" value="1"/>
</dbReference>
<keyword evidence="1" id="KW-0808">Transferase</keyword>
<organism evidence="8 9">
    <name type="scientific">Thelohanellus kitauei</name>
    <name type="common">Myxosporean</name>
    <dbReference type="NCBI Taxonomy" id="669202"/>
    <lineage>
        <taxon>Eukaryota</taxon>
        <taxon>Metazoa</taxon>
        <taxon>Cnidaria</taxon>
        <taxon>Myxozoa</taxon>
        <taxon>Myxosporea</taxon>
        <taxon>Bivalvulida</taxon>
        <taxon>Platysporina</taxon>
        <taxon>Myxobolidae</taxon>
        <taxon>Thelohanellus</taxon>
    </lineage>
</organism>
<sequence>MPLKDVKHALGYLDGIIIFSEDTDSHYDHIKQVLKMLDNAGLKVNREKCDFFQTEIQFLGHKITREGIKAIPKSKMCISEIKPPKNRNELLSFLGFSGYFQKFIRNYASIATCLYRLTSKYTEFVWSPDCEKAFRDIKKCLSDMPLLRFTVAEQPLHLFTDSSNTAIGVSLSQLIDGEQRPIIFSSRKLSASEANYSTIDREMLAIVWSVKKLRYYLLGRKFIIHTDHNPLKYLASFQDSHGRRARWLTILQEYN</sequence>
<evidence type="ECO:0000256" key="5">
    <source>
        <dbReference type="ARBA" id="ARBA00022801"/>
    </source>
</evidence>
<dbReference type="CDD" id="cd09274">
    <property type="entry name" value="RNase_HI_RT_Ty3"/>
    <property type="match status" value="1"/>
</dbReference>
<dbReference type="InterPro" id="IPR043502">
    <property type="entry name" value="DNA/RNA_pol_sf"/>
</dbReference>
<dbReference type="InterPro" id="IPR041373">
    <property type="entry name" value="RT_RNaseH"/>
</dbReference>
<dbReference type="PROSITE" id="PS50878">
    <property type="entry name" value="RT_POL"/>
    <property type="match status" value="1"/>
</dbReference>
<keyword evidence="4" id="KW-0255">Endonuclease</keyword>
<keyword evidence="2" id="KW-0548">Nucleotidyltransferase</keyword>
<dbReference type="OrthoDB" id="5990438at2759"/>
<dbReference type="Pfam" id="PF17917">
    <property type="entry name" value="RT_RNaseH"/>
    <property type="match status" value="1"/>
</dbReference>
<dbReference type="Gene3D" id="3.10.20.370">
    <property type="match status" value="1"/>
</dbReference>
<accession>A0A0C2MTM5</accession>
<gene>
    <name evidence="8" type="ORF">RF11_08379</name>
</gene>
<comment type="caution">
    <text evidence="8">The sequence shown here is derived from an EMBL/GenBank/DDBJ whole genome shotgun (WGS) entry which is preliminary data.</text>
</comment>
<dbReference type="GO" id="GO:0004519">
    <property type="term" value="F:endonuclease activity"/>
    <property type="evidence" value="ECO:0007669"/>
    <property type="project" value="UniProtKB-KW"/>
</dbReference>
<evidence type="ECO:0000313" key="8">
    <source>
        <dbReference type="EMBL" id="KII67540.1"/>
    </source>
</evidence>
<dbReference type="InterPro" id="IPR043128">
    <property type="entry name" value="Rev_trsase/Diguanyl_cyclase"/>
</dbReference>
<dbReference type="Pfam" id="PF00078">
    <property type="entry name" value="RVT_1"/>
    <property type="match status" value="1"/>
</dbReference>
<dbReference type="GO" id="GO:0016787">
    <property type="term" value="F:hydrolase activity"/>
    <property type="evidence" value="ECO:0007669"/>
    <property type="project" value="UniProtKB-KW"/>
</dbReference>
<dbReference type="GO" id="GO:0003964">
    <property type="term" value="F:RNA-directed DNA polymerase activity"/>
    <property type="evidence" value="ECO:0007669"/>
    <property type="project" value="UniProtKB-KW"/>
</dbReference>